<evidence type="ECO:0000256" key="6">
    <source>
        <dbReference type="ARBA" id="ARBA00023136"/>
    </source>
</evidence>
<dbReference type="PROSITE" id="PS50042">
    <property type="entry name" value="CNMP_BINDING_3"/>
    <property type="match status" value="1"/>
</dbReference>
<dbReference type="Proteomes" id="UP001472866">
    <property type="component" value="Chromosome 02"/>
</dbReference>
<dbReference type="SUPFAM" id="SSF81324">
    <property type="entry name" value="Voltage-gated potassium channels"/>
    <property type="match status" value="1"/>
</dbReference>
<evidence type="ECO:0000313" key="11">
    <source>
        <dbReference type="Proteomes" id="UP001472866"/>
    </source>
</evidence>
<dbReference type="InterPro" id="IPR000595">
    <property type="entry name" value="cNMP-bd_dom"/>
</dbReference>
<keyword evidence="5" id="KW-0406">Ion transport</keyword>
<evidence type="ECO:0000256" key="3">
    <source>
        <dbReference type="ARBA" id="ARBA00022692"/>
    </source>
</evidence>
<gene>
    <name evidence="10" type="ORF">HKI87_02g14510</name>
</gene>
<organism evidence="10 11">
    <name type="scientific">Chloropicon roscoffensis</name>
    <dbReference type="NCBI Taxonomy" id="1461544"/>
    <lineage>
        <taxon>Eukaryota</taxon>
        <taxon>Viridiplantae</taxon>
        <taxon>Chlorophyta</taxon>
        <taxon>Chloropicophyceae</taxon>
        <taxon>Chloropicales</taxon>
        <taxon>Chloropicaceae</taxon>
        <taxon>Chloropicon</taxon>
    </lineage>
</organism>
<feature type="coiled-coil region" evidence="7">
    <location>
        <begin position="524"/>
        <end position="551"/>
    </location>
</feature>
<evidence type="ECO:0000256" key="1">
    <source>
        <dbReference type="ARBA" id="ARBA00004141"/>
    </source>
</evidence>
<keyword evidence="7" id="KW-0175">Coiled coil</keyword>
<dbReference type="EMBL" id="CP151502">
    <property type="protein sequence ID" value="WZN59923.1"/>
    <property type="molecule type" value="Genomic_DNA"/>
</dbReference>
<dbReference type="Gene3D" id="2.60.120.10">
    <property type="entry name" value="Jelly Rolls"/>
    <property type="match status" value="1"/>
</dbReference>
<dbReference type="GO" id="GO:0098855">
    <property type="term" value="C:HCN channel complex"/>
    <property type="evidence" value="ECO:0007669"/>
    <property type="project" value="TreeGrafter"/>
</dbReference>
<evidence type="ECO:0000256" key="5">
    <source>
        <dbReference type="ARBA" id="ARBA00023065"/>
    </source>
</evidence>
<dbReference type="SUPFAM" id="SSF51206">
    <property type="entry name" value="cAMP-binding domain-like"/>
    <property type="match status" value="1"/>
</dbReference>
<proteinExistence type="predicted"/>
<dbReference type="InterPro" id="IPR005821">
    <property type="entry name" value="Ion_trans_dom"/>
</dbReference>
<dbReference type="InterPro" id="IPR014710">
    <property type="entry name" value="RmlC-like_jellyroll"/>
</dbReference>
<dbReference type="PANTHER" id="PTHR45689">
    <property type="entry name" value="I[[H]] CHANNEL, ISOFORM E"/>
    <property type="match status" value="1"/>
</dbReference>
<feature type="region of interest" description="Disordered" evidence="8">
    <location>
        <begin position="480"/>
        <end position="505"/>
    </location>
</feature>
<dbReference type="PANTHER" id="PTHR45689:SF5">
    <property type="entry name" value="I[[H]] CHANNEL, ISOFORM E"/>
    <property type="match status" value="1"/>
</dbReference>
<dbReference type="SMART" id="SM00100">
    <property type="entry name" value="cNMP"/>
    <property type="match status" value="1"/>
</dbReference>
<dbReference type="CDD" id="cd00038">
    <property type="entry name" value="CAP_ED"/>
    <property type="match status" value="1"/>
</dbReference>
<reference evidence="10 11" key="1">
    <citation type="submission" date="2024-03" db="EMBL/GenBank/DDBJ databases">
        <title>Complete genome sequence of the green alga Chloropicon roscoffensis RCC1871.</title>
        <authorList>
            <person name="Lemieux C."/>
            <person name="Pombert J.-F."/>
            <person name="Otis C."/>
            <person name="Turmel M."/>
        </authorList>
    </citation>
    <scope>NUCLEOTIDE SEQUENCE [LARGE SCALE GENOMIC DNA]</scope>
    <source>
        <strain evidence="10 11">RCC1871</strain>
    </source>
</reference>
<dbReference type="InterPro" id="IPR018488">
    <property type="entry name" value="cNMP-bd_CS"/>
</dbReference>
<protein>
    <submittedName>
        <fullName evidence="10">Voltage-gated ion channel protein</fullName>
    </submittedName>
</protein>
<feature type="region of interest" description="Disordered" evidence="8">
    <location>
        <begin position="1"/>
        <end position="54"/>
    </location>
</feature>
<evidence type="ECO:0000256" key="2">
    <source>
        <dbReference type="ARBA" id="ARBA00022448"/>
    </source>
</evidence>
<accession>A0AAX4P1X4</accession>
<feature type="compositionally biased region" description="Polar residues" evidence="8">
    <location>
        <begin position="36"/>
        <end position="47"/>
    </location>
</feature>
<name>A0AAX4P1X4_9CHLO</name>
<evidence type="ECO:0000259" key="9">
    <source>
        <dbReference type="PROSITE" id="PS50042"/>
    </source>
</evidence>
<dbReference type="AlphaFoldDB" id="A0AAX4P1X4"/>
<dbReference type="GO" id="GO:0003254">
    <property type="term" value="P:regulation of membrane depolarization"/>
    <property type="evidence" value="ECO:0007669"/>
    <property type="project" value="TreeGrafter"/>
</dbReference>
<dbReference type="Pfam" id="PF00520">
    <property type="entry name" value="Ion_trans"/>
    <property type="match status" value="1"/>
</dbReference>
<dbReference type="InterPro" id="IPR018490">
    <property type="entry name" value="cNMP-bd_dom_sf"/>
</dbReference>
<comment type="subcellular location">
    <subcellularLocation>
        <location evidence="1">Membrane</location>
        <topology evidence="1">Multi-pass membrane protein</topology>
    </subcellularLocation>
</comment>
<dbReference type="GO" id="GO:0035725">
    <property type="term" value="P:sodium ion transmembrane transport"/>
    <property type="evidence" value="ECO:0007669"/>
    <property type="project" value="TreeGrafter"/>
</dbReference>
<dbReference type="GO" id="GO:0005249">
    <property type="term" value="F:voltage-gated potassium channel activity"/>
    <property type="evidence" value="ECO:0007669"/>
    <property type="project" value="TreeGrafter"/>
</dbReference>
<dbReference type="PROSITE" id="PS00888">
    <property type="entry name" value="CNMP_BINDING_1"/>
    <property type="match status" value="1"/>
</dbReference>
<keyword evidence="3" id="KW-0812">Transmembrane</keyword>
<keyword evidence="4" id="KW-1133">Transmembrane helix</keyword>
<dbReference type="Pfam" id="PF00027">
    <property type="entry name" value="cNMP_binding"/>
    <property type="match status" value="1"/>
</dbReference>
<keyword evidence="6" id="KW-0472">Membrane</keyword>
<dbReference type="PROSITE" id="PS00889">
    <property type="entry name" value="CNMP_BINDING_2"/>
    <property type="match status" value="1"/>
</dbReference>
<dbReference type="Gene3D" id="1.10.287.70">
    <property type="match status" value="1"/>
</dbReference>
<keyword evidence="11" id="KW-1185">Reference proteome</keyword>
<feature type="domain" description="Cyclic nucleotide-binding" evidence="9">
    <location>
        <begin position="311"/>
        <end position="408"/>
    </location>
</feature>
<feature type="region of interest" description="Disordered" evidence="8">
    <location>
        <begin position="426"/>
        <end position="445"/>
    </location>
</feature>
<sequence>MTEDARPGASDHKPLEHKPSITLRSPGSPALYGLSRSRSPATFSNGSPRDATHATPVGALHKAVSLQSLMALSGVRSATPPYSPYSFTFSPPSRRQAYIEEAMSLASPTDPQLDTPKQSRASHMILVTGFEVSGGLGIFVFDSATDFLFLVDIVLNFRTVVEVAGMVLTKPKDIGKYYLRTWFGLDLVSSFPVDVVLLFAGAEPGDSETLRVNRMLKVLKCFRLLRVFRLARLSRIMHNARTLLSIKHSFRWIGKYSLCVLLAAHYISCGWFLVANVEEDGGEEHASWVTQFHMAGADEPGTLSNASLKTNLIQCLTLFSFNPNEIIVNEGEVGTEMFFIADGIVEVYLASKVLRRMKDGDYFGEIALMSELAIRTASVRAISFCDIFCLTKAAVDEVLSRYPEDKEKWKKICSRRIFVHSPSKKKSRTTYDRGVDPVSGGSDSKSWKSFLQSMSSFGRSSRSSSRRKFEKDFTSIVTAEAEARDKEEGSQGTPRSATGEPGVSEEMGAMEDAVLGREDSTGILKNLLAELQMEKELRMKKEEELRVVEAKISKFVGEVHRGAM</sequence>
<evidence type="ECO:0000256" key="4">
    <source>
        <dbReference type="ARBA" id="ARBA00022989"/>
    </source>
</evidence>
<dbReference type="InterPro" id="IPR051413">
    <property type="entry name" value="K/Na_HCN_channel"/>
</dbReference>
<feature type="compositionally biased region" description="Basic and acidic residues" evidence="8">
    <location>
        <begin position="1"/>
        <end position="19"/>
    </location>
</feature>
<evidence type="ECO:0000256" key="8">
    <source>
        <dbReference type="SAM" id="MobiDB-lite"/>
    </source>
</evidence>
<evidence type="ECO:0000256" key="7">
    <source>
        <dbReference type="SAM" id="Coils"/>
    </source>
</evidence>
<keyword evidence="2" id="KW-0813">Transport</keyword>
<evidence type="ECO:0000313" key="10">
    <source>
        <dbReference type="EMBL" id="WZN59923.1"/>
    </source>
</evidence>